<reference evidence="2 3" key="1">
    <citation type="submission" date="2021-06" db="EMBL/GenBank/DDBJ databases">
        <title>Caerostris darwini draft genome.</title>
        <authorList>
            <person name="Kono N."/>
            <person name="Arakawa K."/>
        </authorList>
    </citation>
    <scope>NUCLEOTIDE SEQUENCE [LARGE SCALE GENOMIC DNA]</scope>
</reference>
<evidence type="ECO:0000256" key="1">
    <source>
        <dbReference type="SAM" id="SignalP"/>
    </source>
</evidence>
<dbReference type="AlphaFoldDB" id="A0AAV4W1B8"/>
<sequence>MRWSFLLCLPFLCICGARPWNVSDIESGVEVIPNTSAQLTQTIDSVTSRFSKALKIASPSLTPVLSISTLAYVGYVASVMFIPSTLRDFGVPVLHDYKFEPRSIRTSESGFIDSLATGFMKDMIGRTEAADILRNTSINALKNGMGTLKRTTRFLNVGLDSFRATVNRIVTALSPDCLARTMCQVGQFTSFYMPAVGPVLRSINTVDLDEYSQALIDGTTVGDCSAIYFQCPLET</sequence>
<feature type="signal peptide" evidence="1">
    <location>
        <begin position="1"/>
        <end position="19"/>
    </location>
</feature>
<organism evidence="2 3">
    <name type="scientific">Caerostris darwini</name>
    <dbReference type="NCBI Taxonomy" id="1538125"/>
    <lineage>
        <taxon>Eukaryota</taxon>
        <taxon>Metazoa</taxon>
        <taxon>Ecdysozoa</taxon>
        <taxon>Arthropoda</taxon>
        <taxon>Chelicerata</taxon>
        <taxon>Arachnida</taxon>
        <taxon>Araneae</taxon>
        <taxon>Araneomorphae</taxon>
        <taxon>Entelegynae</taxon>
        <taxon>Araneoidea</taxon>
        <taxon>Araneidae</taxon>
        <taxon>Caerostris</taxon>
    </lineage>
</organism>
<proteinExistence type="predicted"/>
<feature type="chain" id="PRO_5043808768" evidence="1">
    <location>
        <begin position="20"/>
        <end position="235"/>
    </location>
</feature>
<keyword evidence="1" id="KW-0732">Signal</keyword>
<keyword evidence="3" id="KW-1185">Reference proteome</keyword>
<dbReference type="Proteomes" id="UP001054837">
    <property type="component" value="Unassembled WGS sequence"/>
</dbReference>
<dbReference type="EMBL" id="BPLQ01014014">
    <property type="protein sequence ID" value="GIY76506.1"/>
    <property type="molecule type" value="Genomic_DNA"/>
</dbReference>
<evidence type="ECO:0000313" key="2">
    <source>
        <dbReference type="EMBL" id="GIY76506.1"/>
    </source>
</evidence>
<accession>A0AAV4W1B8</accession>
<protein>
    <submittedName>
        <fullName evidence="2">Uncharacterized protein</fullName>
    </submittedName>
</protein>
<evidence type="ECO:0000313" key="3">
    <source>
        <dbReference type="Proteomes" id="UP001054837"/>
    </source>
</evidence>
<gene>
    <name evidence="2" type="primary">AVEN_237237_1</name>
    <name evidence="2" type="ORF">CDAR_48081</name>
</gene>
<comment type="caution">
    <text evidence="2">The sequence shown here is derived from an EMBL/GenBank/DDBJ whole genome shotgun (WGS) entry which is preliminary data.</text>
</comment>
<name>A0AAV4W1B8_9ARAC</name>